<comment type="similarity">
    <text evidence="2">Belongs to the methyl-accepting chemotaxis (MCP) protein family.</text>
</comment>
<dbReference type="SUPFAM" id="SSF58104">
    <property type="entry name" value="Methyl-accepting chemotaxis protein (MCP) signaling domain"/>
    <property type="match status" value="1"/>
</dbReference>
<dbReference type="Gene3D" id="1.10.287.950">
    <property type="entry name" value="Methyl-accepting chemotaxis protein"/>
    <property type="match status" value="1"/>
</dbReference>
<name>F4QT40_9CAUL</name>
<gene>
    <name evidence="6" type="ORF">ABI_43340</name>
</gene>
<dbReference type="GO" id="GO:0004888">
    <property type="term" value="F:transmembrane signaling receptor activity"/>
    <property type="evidence" value="ECO:0007669"/>
    <property type="project" value="InterPro"/>
</dbReference>
<dbReference type="eggNOG" id="COG0840">
    <property type="taxonomic scope" value="Bacteria"/>
</dbReference>
<dbReference type="STRING" id="715226.ABI_43340"/>
<dbReference type="PANTHER" id="PTHR32089">
    <property type="entry name" value="METHYL-ACCEPTING CHEMOTAXIS PROTEIN MCPB"/>
    <property type="match status" value="1"/>
</dbReference>
<dbReference type="EMBL" id="GL883080">
    <property type="protein sequence ID" value="EGF89910.1"/>
    <property type="molecule type" value="Genomic_DNA"/>
</dbReference>
<organism evidence="6 7">
    <name type="scientific">Asticcacaulis biprosthecium C19</name>
    <dbReference type="NCBI Taxonomy" id="715226"/>
    <lineage>
        <taxon>Bacteria</taxon>
        <taxon>Pseudomonadati</taxon>
        <taxon>Pseudomonadota</taxon>
        <taxon>Alphaproteobacteria</taxon>
        <taxon>Caulobacterales</taxon>
        <taxon>Caulobacteraceae</taxon>
        <taxon>Asticcacaulis</taxon>
    </lineage>
</organism>
<feature type="domain" description="Methyl-accepting transducer" evidence="5">
    <location>
        <begin position="300"/>
        <end position="536"/>
    </location>
</feature>
<dbReference type="PANTHER" id="PTHR32089:SF112">
    <property type="entry name" value="LYSOZYME-LIKE PROTEIN-RELATED"/>
    <property type="match status" value="1"/>
</dbReference>
<evidence type="ECO:0000256" key="2">
    <source>
        <dbReference type="ARBA" id="ARBA00029447"/>
    </source>
</evidence>
<keyword evidence="4" id="KW-0472">Membrane</keyword>
<dbReference type="SMART" id="SM00283">
    <property type="entry name" value="MA"/>
    <property type="match status" value="1"/>
</dbReference>
<dbReference type="OrthoDB" id="7168157at2"/>
<evidence type="ECO:0000256" key="3">
    <source>
        <dbReference type="PROSITE-ProRule" id="PRU00284"/>
    </source>
</evidence>
<dbReference type="Gene3D" id="6.10.340.10">
    <property type="match status" value="1"/>
</dbReference>
<sequence length="563" mass="59772">MARVSFNTISAKAGFAAMLSFVLCLGIAGLGFYSVNKLGSALTESTQIAKMMQNQMEADMAHDAIRGEVVAAMYAVVIDRPQDLARAQEGANENTEIFRDRVAANVELIKDPTLVKTADTLTEPVKAYAAMAEEIIALAASDYPAAQGRMAQFNAAYYELIGTMENVSEAIDAYSARERGAAQRDASAAATLMGATIVVALILCGLTIAGVYFVIAKPLKTMVMALAELARGQADLSHLNLKAKGELGEMARSIKDFSDLQTAHAQTEREAADAGNRQTLEKAQALDALCQTFSRDFEASIHELSAASGTLNGDSRHLSDCAGQTDQQTHACSEATQVVSGNVDQVSSAADILNTAISDITGRMQASTEMARRAYESGKSAEAIITELAHAADQISEVVALINDLAVQTNVLALNATIEAARAGEAGKGFAVVATEVKALAAQTSHSTDSISKRVEDIRRVSDRSADTLRDIIQAVEHLHDIAQTVSGRVDEQARTTAEMSHVVRRASHEAQTAAQASQRLAGLTAQTHSAGRNIETASQQIDDATSRLKVQGERFIQALRSA</sequence>
<proteinExistence type="inferred from homology"/>
<evidence type="ECO:0000313" key="6">
    <source>
        <dbReference type="EMBL" id="EGF89910.1"/>
    </source>
</evidence>
<protein>
    <submittedName>
        <fullName evidence="6">Methyl-accepting chemotaxis protein MCP signaling domain protein</fullName>
    </submittedName>
</protein>
<dbReference type="AlphaFoldDB" id="F4QT40"/>
<dbReference type="RefSeq" id="WP_006275109.1">
    <property type="nucleotide sequence ID" value="NZ_GL883080.1"/>
</dbReference>
<feature type="transmembrane region" description="Helical" evidence="4">
    <location>
        <begin position="15"/>
        <end position="35"/>
    </location>
</feature>
<dbReference type="PRINTS" id="PR00260">
    <property type="entry name" value="CHEMTRNSDUCR"/>
</dbReference>
<dbReference type="InterPro" id="IPR004090">
    <property type="entry name" value="Chemotax_Me-accpt_rcpt"/>
</dbReference>
<dbReference type="InterPro" id="IPR004089">
    <property type="entry name" value="MCPsignal_dom"/>
</dbReference>
<dbReference type="HOGENOM" id="CLU_000445_107_27_5"/>
<dbReference type="GO" id="GO:0016020">
    <property type="term" value="C:membrane"/>
    <property type="evidence" value="ECO:0007669"/>
    <property type="project" value="InterPro"/>
</dbReference>
<keyword evidence="4" id="KW-0812">Transmembrane</keyword>
<dbReference type="Pfam" id="PF00015">
    <property type="entry name" value="MCPsignal"/>
    <property type="match status" value="1"/>
</dbReference>
<dbReference type="GO" id="GO:0006935">
    <property type="term" value="P:chemotaxis"/>
    <property type="evidence" value="ECO:0007669"/>
    <property type="project" value="InterPro"/>
</dbReference>
<keyword evidence="1 3" id="KW-0807">Transducer</keyword>
<keyword evidence="7" id="KW-1185">Reference proteome</keyword>
<evidence type="ECO:0000256" key="4">
    <source>
        <dbReference type="SAM" id="Phobius"/>
    </source>
</evidence>
<reference evidence="7" key="1">
    <citation type="submission" date="2011-03" db="EMBL/GenBank/DDBJ databases">
        <title>Draft genome sequence of Brevundimonas diminuta.</title>
        <authorList>
            <person name="Brown P.J.B."/>
            <person name="Buechlein A."/>
            <person name="Hemmerich C."/>
            <person name="Brun Y.V."/>
        </authorList>
    </citation>
    <scope>NUCLEOTIDE SEQUENCE [LARGE SCALE GENOMIC DNA]</scope>
    <source>
        <strain evidence="7">C19</strain>
    </source>
</reference>
<dbReference type="Proteomes" id="UP000006512">
    <property type="component" value="Unassembled WGS sequence"/>
</dbReference>
<accession>F4QT40</accession>
<feature type="transmembrane region" description="Helical" evidence="4">
    <location>
        <begin position="189"/>
        <end position="215"/>
    </location>
</feature>
<evidence type="ECO:0000256" key="1">
    <source>
        <dbReference type="ARBA" id="ARBA00023224"/>
    </source>
</evidence>
<evidence type="ECO:0000259" key="5">
    <source>
        <dbReference type="PROSITE" id="PS50111"/>
    </source>
</evidence>
<keyword evidence="4" id="KW-1133">Transmembrane helix</keyword>
<dbReference type="PROSITE" id="PS50111">
    <property type="entry name" value="CHEMOTAXIS_TRANSDUC_2"/>
    <property type="match status" value="1"/>
</dbReference>
<evidence type="ECO:0000313" key="7">
    <source>
        <dbReference type="Proteomes" id="UP000006512"/>
    </source>
</evidence>
<dbReference type="GO" id="GO:0007165">
    <property type="term" value="P:signal transduction"/>
    <property type="evidence" value="ECO:0007669"/>
    <property type="project" value="UniProtKB-KW"/>
</dbReference>